<dbReference type="InterPro" id="IPR006564">
    <property type="entry name" value="Znf_PMZ"/>
</dbReference>
<evidence type="ECO:0000259" key="5">
    <source>
        <dbReference type="PROSITE" id="PS50966"/>
    </source>
</evidence>
<keyword evidence="3" id="KW-0862">Zinc</keyword>
<keyword evidence="2 4" id="KW-0863">Zinc-finger</keyword>
<evidence type="ECO:0000256" key="4">
    <source>
        <dbReference type="PROSITE-ProRule" id="PRU00325"/>
    </source>
</evidence>
<keyword evidence="1" id="KW-0479">Metal-binding</keyword>
<dbReference type="InterPro" id="IPR007527">
    <property type="entry name" value="Znf_SWIM"/>
</dbReference>
<dbReference type="EMBL" id="JBDFQZ010000006">
    <property type="protein sequence ID" value="KAK9716464.1"/>
    <property type="molecule type" value="Genomic_DNA"/>
</dbReference>
<dbReference type="InterPro" id="IPR018289">
    <property type="entry name" value="MULE_transposase_dom"/>
</dbReference>
<dbReference type="PANTHER" id="PTHR47718">
    <property type="entry name" value="OS01G0519700 PROTEIN"/>
    <property type="match status" value="1"/>
</dbReference>
<dbReference type="SMART" id="SM00575">
    <property type="entry name" value="ZnF_PMZ"/>
    <property type="match status" value="1"/>
</dbReference>
<dbReference type="PANTHER" id="PTHR47718:SF18">
    <property type="entry name" value="PROTEIN FAR1-RELATED SEQUENCE 5-LIKE"/>
    <property type="match status" value="1"/>
</dbReference>
<comment type="caution">
    <text evidence="6">The sequence shown here is derived from an EMBL/GenBank/DDBJ whole genome shotgun (WGS) entry which is preliminary data.</text>
</comment>
<feature type="domain" description="SWIM-type" evidence="5">
    <location>
        <begin position="280"/>
        <end position="315"/>
    </location>
</feature>
<organism evidence="6 7">
    <name type="scientific">Saponaria officinalis</name>
    <name type="common">Common soapwort</name>
    <name type="synonym">Lychnis saponaria</name>
    <dbReference type="NCBI Taxonomy" id="3572"/>
    <lineage>
        <taxon>Eukaryota</taxon>
        <taxon>Viridiplantae</taxon>
        <taxon>Streptophyta</taxon>
        <taxon>Embryophyta</taxon>
        <taxon>Tracheophyta</taxon>
        <taxon>Spermatophyta</taxon>
        <taxon>Magnoliopsida</taxon>
        <taxon>eudicotyledons</taxon>
        <taxon>Gunneridae</taxon>
        <taxon>Pentapetalae</taxon>
        <taxon>Caryophyllales</taxon>
        <taxon>Caryophyllaceae</taxon>
        <taxon>Caryophylleae</taxon>
        <taxon>Saponaria</taxon>
    </lineage>
</organism>
<gene>
    <name evidence="6" type="ORF">RND81_06G235400</name>
</gene>
<evidence type="ECO:0000256" key="2">
    <source>
        <dbReference type="ARBA" id="ARBA00022771"/>
    </source>
</evidence>
<dbReference type="PROSITE" id="PS50966">
    <property type="entry name" value="ZF_SWIM"/>
    <property type="match status" value="1"/>
</dbReference>
<reference evidence="6" key="1">
    <citation type="submission" date="2024-03" db="EMBL/GenBank/DDBJ databases">
        <title>WGS assembly of Saponaria officinalis var. Norfolk2.</title>
        <authorList>
            <person name="Jenkins J."/>
            <person name="Shu S."/>
            <person name="Grimwood J."/>
            <person name="Barry K."/>
            <person name="Goodstein D."/>
            <person name="Schmutz J."/>
            <person name="Leebens-Mack J."/>
            <person name="Osbourn A."/>
        </authorList>
    </citation>
    <scope>NUCLEOTIDE SEQUENCE [LARGE SCALE GENOMIC DNA]</scope>
    <source>
        <strain evidence="6">JIC</strain>
    </source>
</reference>
<dbReference type="Proteomes" id="UP001443914">
    <property type="component" value="Unassembled WGS sequence"/>
</dbReference>
<sequence>MIKEHVNGFENVGATLNQFKNFQRDIKCFIHEKDGQLFIDRFKSMAENRSDFFFDYDVDSDGSLRRAIWADGLARRNYEVFGDALSFDPTYSTNKYSMVFTPFTGVDNHKRTITFCGALIANEDFESFNWVFDKFLNAMGGKEPEYIITDQDPAIIKSVGHIFKRSRHRFCMWHIMNKVPVKFGGSSSDLKEFVRKLNDITWDVEIGAVDFDCRWMEIMNEHDVGKGDWFEECFSIRKQWVMAHCRDLRMGSLMRTTQRSESSNSFFKKFEHKSGTLVEFWLRFERTSDMRCNCTLFERKGIPCRHIIWLCTCHGIDEIPSSLLARRWMKEQVCDIGESVQELESISSKNLDGRQIETTKLWAEIHETVTLVQRGDLTNVIELCENLKKFREDHKSCNEKVTKEQEFESLLGCKVISEISIMPPKKSKNKGSGKRMLSSKNVVVAVASKPKRLCKNCKQLAHHDKRNCPFPFVED</sequence>
<dbReference type="AlphaFoldDB" id="A0AAW1KD95"/>
<dbReference type="Pfam" id="PF04434">
    <property type="entry name" value="SWIM"/>
    <property type="match status" value="1"/>
</dbReference>
<accession>A0AAW1KD95</accession>
<evidence type="ECO:0000313" key="7">
    <source>
        <dbReference type="Proteomes" id="UP001443914"/>
    </source>
</evidence>
<evidence type="ECO:0000256" key="3">
    <source>
        <dbReference type="ARBA" id="ARBA00022833"/>
    </source>
</evidence>
<name>A0AAW1KD95_SAPOF</name>
<protein>
    <recommendedName>
        <fullName evidence="5">SWIM-type domain-containing protein</fullName>
    </recommendedName>
</protein>
<dbReference type="Pfam" id="PF10551">
    <property type="entry name" value="MULE"/>
    <property type="match status" value="1"/>
</dbReference>
<proteinExistence type="predicted"/>
<dbReference type="GO" id="GO:0008270">
    <property type="term" value="F:zinc ion binding"/>
    <property type="evidence" value="ECO:0007669"/>
    <property type="project" value="UniProtKB-KW"/>
</dbReference>
<keyword evidence="7" id="KW-1185">Reference proteome</keyword>
<evidence type="ECO:0000313" key="6">
    <source>
        <dbReference type="EMBL" id="KAK9716464.1"/>
    </source>
</evidence>
<evidence type="ECO:0000256" key="1">
    <source>
        <dbReference type="ARBA" id="ARBA00022723"/>
    </source>
</evidence>